<dbReference type="AlphaFoldDB" id="A0A1H6A2U0"/>
<dbReference type="InterPro" id="IPR001296">
    <property type="entry name" value="Glyco_trans_1"/>
</dbReference>
<feature type="domain" description="Glycosyl transferase family 1" evidence="2">
    <location>
        <begin position="203"/>
        <end position="343"/>
    </location>
</feature>
<name>A0A1H6A2U0_9FLAO</name>
<dbReference type="PANTHER" id="PTHR46401">
    <property type="entry name" value="GLYCOSYLTRANSFERASE WBBK-RELATED"/>
    <property type="match status" value="1"/>
</dbReference>
<dbReference type="RefSeq" id="WP_103914186.1">
    <property type="nucleotide sequence ID" value="NZ_FNUS01000005.1"/>
</dbReference>
<dbReference type="GO" id="GO:0009103">
    <property type="term" value="P:lipopolysaccharide biosynthetic process"/>
    <property type="evidence" value="ECO:0007669"/>
    <property type="project" value="TreeGrafter"/>
</dbReference>
<evidence type="ECO:0000313" key="4">
    <source>
        <dbReference type="Proteomes" id="UP000236738"/>
    </source>
</evidence>
<organism evidence="3 4">
    <name type="scientific">Halpernia humi</name>
    <dbReference type="NCBI Taxonomy" id="493375"/>
    <lineage>
        <taxon>Bacteria</taxon>
        <taxon>Pseudomonadati</taxon>
        <taxon>Bacteroidota</taxon>
        <taxon>Flavobacteriia</taxon>
        <taxon>Flavobacteriales</taxon>
        <taxon>Weeksellaceae</taxon>
        <taxon>Chryseobacterium group</taxon>
        <taxon>Halpernia</taxon>
    </lineage>
</organism>
<evidence type="ECO:0000313" key="3">
    <source>
        <dbReference type="EMBL" id="SEG42690.1"/>
    </source>
</evidence>
<sequence length="377" mass="43845">MNKKVFIFSNFYKPGYLAGGPIQSVFNLATLMGEHFEIYIYTQNYDFKKREIKYKIDTGIWIDQENHSKVKYVNHFTYYFRATKQLYEIKPEVIYFNSLFSISTMTNILPSLIYSIINKSKIIIAPRGELDSGALNLKSFKKKAYIKVFSFLFSSKVTFHATTELEKLEILAQNKNFKIQVANNIPKLVSQKLPKIKETLKSNFVFISRISPKKNLLYALQCFAQTKVEGIINFDIIGPFEDIQYWKKCEAEILKLPQNIICNIIGPLNHTEIEETLQKSHFLFFPTLAENYGHVIYECLSYGIPVIISNNTPWKQNDNGIFVNDLAQPEAFVKIIENVHQLDNEEYEIESNKAFNYAKQSIDAQELINSYRQLFSL</sequence>
<protein>
    <submittedName>
        <fullName evidence="3">Glycosyltransferase involved in cell wall bisynthesis</fullName>
    </submittedName>
</protein>
<dbReference type="OrthoDB" id="9790710at2"/>
<keyword evidence="4" id="KW-1185">Reference proteome</keyword>
<reference evidence="4" key="1">
    <citation type="submission" date="2016-10" db="EMBL/GenBank/DDBJ databases">
        <authorList>
            <person name="Varghese N."/>
            <person name="Submissions S."/>
        </authorList>
    </citation>
    <scope>NUCLEOTIDE SEQUENCE [LARGE SCALE GENOMIC DNA]</scope>
    <source>
        <strain evidence="4">DSM 21580</strain>
    </source>
</reference>
<keyword evidence="1 3" id="KW-0808">Transferase</keyword>
<dbReference type="Proteomes" id="UP000236738">
    <property type="component" value="Unassembled WGS sequence"/>
</dbReference>
<dbReference type="Pfam" id="PF00534">
    <property type="entry name" value="Glycos_transf_1"/>
    <property type="match status" value="1"/>
</dbReference>
<gene>
    <name evidence="3" type="ORF">SAMN05421847_2324</name>
</gene>
<proteinExistence type="predicted"/>
<evidence type="ECO:0000259" key="2">
    <source>
        <dbReference type="Pfam" id="PF00534"/>
    </source>
</evidence>
<dbReference type="EMBL" id="FNUS01000005">
    <property type="protein sequence ID" value="SEG42690.1"/>
    <property type="molecule type" value="Genomic_DNA"/>
</dbReference>
<accession>A0A1H6A2U0</accession>
<evidence type="ECO:0000256" key="1">
    <source>
        <dbReference type="ARBA" id="ARBA00022679"/>
    </source>
</evidence>
<dbReference type="Gene3D" id="3.40.50.2000">
    <property type="entry name" value="Glycogen Phosphorylase B"/>
    <property type="match status" value="1"/>
</dbReference>
<dbReference type="SUPFAM" id="SSF53756">
    <property type="entry name" value="UDP-Glycosyltransferase/glycogen phosphorylase"/>
    <property type="match status" value="1"/>
</dbReference>
<dbReference type="GO" id="GO:0016757">
    <property type="term" value="F:glycosyltransferase activity"/>
    <property type="evidence" value="ECO:0007669"/>
    <property type="project" value="InterPro"/>
</dbReference>
<dbReference type="PANTHER" id="PTHR46401:SF2">
    <property type="entry name" value="GLYCOSYLTRANSFERASE WBBK-RELATED"/>
    <property type="match status" value="1"/>
</dbReference>